<dbReference type="PROSITE" id="PS01135">
    <property type="entry name" value="FTSZ_2"/>
    <property type="match status" value="1"/>
</dbReference>
<reference evidence="10 11" key="1">
    <citation type="submission" date="2019-05" db="EMBL/GenBank/DDBJ databases">
        <title>Draft Whole-Genome sequence of the green sulfur bacterium Chlorobaculum thiosulfatiphilum DSM 249.</title>
        <authorList>
            <person name="Meyer T.E."/>
            <person name="Kyndt J.A."/>
        </authorList>
    </citation>
    <scope>NUCLEOTIDE SEQUENCE [LARGE SCALE GENOMIC DNA]</scope>
    <source>
        <strain evidence="10 11">DSM 249</strain>
    </source>
</reference>
<dbReference type="GO" id="GO:0032153">
    <property type="term" value="C:cell division site"/>
    <property type="evidence" value="ECO:0007669"/>
    <property type="project" value="UniProtKB-UniRule"/>
</dbReference>
<accession>A0A5C4S324</accession>
<dbReference type="GO" id="GO:0000917">
    <property type="term" value="P:division septum assembly"/>
    <property type="evidence" value="ECO:0007669"/>
    <property type="project" value="UniProtKB-KW"/>
</dbReference>
<dbReference type="EMBL" id="VDCH01000028">
    <property type="protein sequence ID" value="TNJ37539.1"/>
    <property type="molecule type" value="Genomic_DNA"/>
</dbReference>
<dbReference type="GO" id="GO:0003924">
    <property type="term" value="F:GTPase activity"/>
    <property type="evidence" value="ECO:0007669"/>
    <property type="project" value="UniProtKB-UniRule"/>
</dbReference>
<dbReference type="SUPFAM" id="SSF52490">
    <property type="entry name" value="Tubulin nucleotide-binding domain-like"/>
    <property type="match status" value="1"/>
</dbReference>
<dbReference type="InterPro" id="IPR037103">
    <property type="entry name" value="Tubulin/FtsZ-like_C"/>
</dbReference>
<evidence type="ECO:0000256" key="5">
    <source>
        <dbReference type="NCBIfam" id="TIGR00065"/>
    </source>
</evidence>
<comment type="subunit">
    <text evidence="4">Homodimer. Polymerizes to form a dynamic ring structure in a strictly GTP-dependent manner. Interacts directly with several other division proteins.</text>
</comment>
<feature type="region of interest" description="Disordered" evidence="7">
    <location>
        <begin position="381"/>
        <end position="431"/>
    </location>
</feature>
<dbReference type="PRINTS" id="PR00423">
    <property type="entry name" value="CELLDVISFTSZ"/>
</dbReference>
<dbReference type="Pfam" id="PF12327">
    <property type="entry name" value="FtsZ_C"/>
    <property type="match status" value="1"/>
</dbReference>
<keyword evidence="4 6" id="KW-0132">Cell division</keyword>
<dbReference type="SMART" id="SM00864">
    <property type="entry name" value="Tubulin"/>
    <property type="match status" value="1"/>
</dbReference>
<comment type="function">
    <text evidence="4 6">Essential cell division protein that forms a contractile ring structure (Z ring) at the future cell division site. The regulation of the ring assembly controls the timing and the location of cell division. One of the functions of the FtsZ ring is to recruit other cell division proteins to the septum to produce a new cell wall between the dividing cells. Binds GTP and shows GTPase activity.</text>
</comment>
<evidence type="ECO:0000313" key="10">
    <source>
        <dbReference type="EMBL" id="TNJ37539.1"/>
    </source>
</evidence>
<dbReference type="PROSITE" id="PS01134">
    <property type="entry name" value="FTSZ_1"/>
    <property type="match status" value="1"/>
</dbReference>
<feature type="compositionally biased region" description="Basic residues" evidence="7">
    <location>
        <begin position="422"/>
        <end position="431"/>
    </location>
</feature>
<keyword evidence="3 4" id="KW-0342">GTP-binding</keyword>
<sequence>MAFELDPGLFDSDQDSGVNIKIVGVGGCGGNAVNNMMDRKISGTEFVVFNTDRQALLNSKAPIRVQIGKKATNGLGAGADPAKGRLAAEDDRELIAMQLRGADLCFIAAGMGKGTGTGAAPVVASIARNMGILTIGVVTRPFSFEGQIKSRIADTGIVELRKYIDTLIIVENEKILSIADEGVSATEAYNMANDVLFRAVKGIADIITHHGHVNVDFADVRSIMQGAGDAVMGSAAAAGERRALKAASDAVTSPLMEGVKMRGAKGVLVNITGDVTMRDIADAMNYIEEQVGSDAKIINGYVDEPQVSGEIRVTVIVTGFRRLEPDEARQSGVQPGQMEKAAPKAPPAQGFGRPVHTSGYPETVVEDMRIPAYIRKSRSIPEPFDIGRACSTSARPAGSNPFAPDDDNEQIQKGPTDTPAYLRRKNNPPLQ</sequence>
<evidence type="ECO:0000256" key="1">
    <source>
        <dbReference type="ARBA" id="ARBA00009690"/>
    </source>
</evidence>
<protein>
    <recommendedName>
        <fullName evidence="4 5">Cell division protein FtsZ</fullName>
    </recommendedName>
</protein>
<dbReference type="InterPro" id="IPR000158">
    <property type="entry name" value="Cell_div_FtsZ"/>
</dbReference>
<dbReference type="InterPro" id="IPR003008">
    <property type="entry name" value="Tubulin_FtsZ_GTPase"/>
</dbReference>
<evidence type="ECO:0000256" key="7">
    <source>
        <dbReference type="SAM" id="MobiDB-lite"/>
    </source>
</evidence>
<keyword evidence="11" id="KW-1185">Reference proteome</keyword>
<keyword evidence="4 6" id="KW-0717">Septation</keyword>
<dbReference type="GO" id="GO:0051258">
    <property type="term" value="P:protein polymerization"/>
    <property type="evidence" value="ECO:0007669"/>
    <property type="project" value="UniProtKB-UniRule"/>
</dbReference>
<feature type="binding site" evidence="4">
    <location>
        <position position="145"/>
    </location>
    <ligand>
        <name>GTP</name>
        <dbReference type="ChEBI" id="CHEBI:37565"/>
    </ligand>
</feature>
<dbReference type="GO" id="GO:0005525">
    <property type="term" value="F:GTP binding"/>
    <property type="evidence" value="ECO:0007669"/>
    <property type="project" value="UniProtKB-UniRule"/>
</dbReference>
<feature type="binding site" evidence="4">
    <location>
        <position position="193"/>
    </location>
    <ligand>
        <name>GTP</name>
        <dbReference type="ChEBI" id="CHEBI:37565"/>
    </ligand>
</feature>
<evidence type="ECO:0000259" key="8">
    <source>
        <dbReference type="SMART" id="SM00864"/>
    </source>
</evidence>
<feature type="domain" description="Tubulin/FtsZ GTPase" evidence="8">
    <location>
        <begin position="19"/>
        <end position="211"/>
    </location>
</feature>
<evidence type="ECO:0000256" key="2">
    <source>
        <dbReference type="ARBA" id="ARBA00022741"/>
    </source>
</evidence>
<dbReference type="FunFam" id="3.40.50.1440:FF:000001">
    <property type="entry name" value="Cell division protein FtsZ"/>
    <property type="match status" value="1"/>
</dbReference>
<dbReference type="SUPFAM" id="SSF55307">
    <property type="entry name" value="Tubulin C-terminal domain-like"/>
    <property type="match status" value="1"/>
</dbReference>
<comment type="caution">
    <text evidence="4">Lacks conserved residue(s) required for the propagation of feature annotation.</text>
</comment>
<dbReference type="SMART" id="SM00865">
    <property type="entry name" value="Tubulin_C"/>
    <property type="match status" value="1"/>
</dbReference>
<keyword evidence="2 4" id="KW-0547">Nucleotide-binding</keyword>
<evidence type="ECO:0000256" key="4">
    <source>
        <dbReference type="HAMAP-Rule" id="MF_00909"/>
    </source>
</evidence>
<dbReference type="GO" id="GO:0043093">
    <property type="term" value="P:FtsZ-dependent cytokinesis"/>
    <property type="evidence" value="ECO:0007669"/>
    <property type="project" value="UniProtKB-UniRule"/>
</dbReference>
<dbReference type="Pfam" id="PF00091">
    <property type="entry name" value="Tubulin"/>
    <property type="match status" value="1"/>
</dbReference>
<evidence type="ECO:0000259" key="9">
    <source>
        <dbReference type="SMART" id="SM00865"/>
    </source>
</evidence>
<dbReference type="Gene3D" id="3.30.1330.20">
    <property type="entry name" value="Tubulin/FtsZ, C-terminal domain"/>
    <property type="match status" value="1"/>
</dbReference>
<dbReference type="Gene3D" id="3.40.50.1440">
    <property type="entry name" value="Tubulin/FtsZ, GTPase domain"/>
    <property type="match status" value="1"/>
</dbReference>
<dbReference type="PANTHER" id="PTHR30314">
    <property type="entry name" value="CELL DIVISION PROTEIN FTSZ-RELATED"/>
    <property type="match status" value="1"/>
</dbReference>
<dbReference type="NCBIfam" id="TIGR00065">
    <property type="entry name" value="ftsZ"/>
    <property type="match status" value="1"/>
</dbReference>
<evidence type="ECO:0000313" key="11">
    <source>
        <dbReference type="Proteomes" id="UP000308271"/>
    </source>
</evidence>
<proteinExistence type="inferred from homology"/>
<evidence type="ECO:0000256" key="3">
    <source>
        <dbReference type="ARBA" id="ARBA00023134"/>
    </source>
</evidence>
<dbReference type="Proteomes" id="UP000308271">
    <property type="component" value="Unassembled WGS sequence"/>
</dbReference>
<feature type="region of interest" description="Disordered" evidence="7">
    <location>
        <begin position="326"/>
        <end position="359"/>
    </location>
</feature>
<dbReference type="InterPro" id="IPR020805">
    <property type="entry name" value="Cell_div_FtsZ_CS"/>
</dbReference>
<dbReference type="InterPro" id="IPR024757">
    <property type="entry name" value="FtsZ_C"/>
</dbReference>
<gene>
    <name evidence="4 10" type="primary">ftsZ</name>
    <name evidence="10" type="ORF">FGF66_10625</name>
</gene>
<keyword evidence="4 6" id="KW-0131">Cell cycle</keyword>
<dbReference type="AlphaFoldDB" id="A0A5C4S324"/>
<feature type="binding site" evidence="4">
    <location>
        <begin position="114"/>
        <end position="116"/>
    </location>
    <ligand>
        <name>GTP</name>
        <dbReference type="ChEBI" id="CHEBI:37565"/>
    </ligand>
</feature>
<dbReference type="InterPro" id="IPR008280">
    <property type="entry name" value="Tub_FtsZ_C"/>
</dbReference>
<dbReference type="GO" id="GO:0005737">
    <property type="term" value="C:cytoplasm"/>
    <property type="evidence" value="ECO:0007669"/>
    <property type="project" value="UniProtKB-SubCell"/>
</dbReference>
<organism evidence="10 11">
    <name type="scientific">Chlorobaculum thiosulfatiphilum</name>
    <name type="common">Chlorobium limicola f.sp. thiosulfatophilum</name>
    <dbReference type="NCBI Taxonomy" id="115852"/>
    <lineage>
        <taxon>Bacteria</taxon>
        <taxon>Pseudomonadati</taxon>
        <taxon>Chlorobiota</taxon>
        <taxon>Chlorobiia</taxon>
        <taxon>Chlorobiales</taxon>
        <taxon>Chlorobiaceae</taxon>
        <taxon>Chlorobaculum</taxon>
    </lineage>
</organism>
<dbReference type="HAMAP" id="MF_00909">
    <property type="entry name" value="FtsZ"/>
    <property type="match status" value="1"/>
</dbReference>
<dbReference type="InterPro" id="IPR018316">
    <property type="entry name" value="Tubulin/FtsZ_2-layer-sand-dom"/>
</dbReference>
<dbReference type="CDD" id="cd02201">
    <property type="entry name" value="FtsZ_type1"/>
    <property type="match status" value="1"/>
</dbReference>
<dbReference type="InterPro" id="IPR045061">
    <property type="entry name" value="FtsZ/CetZ"/>
</dbReference>
<dbReference type="RefSeq" id="WP_139457619.1">
    <property type="nucleotide sequence ID" value="NZ_VDCH01000028.1"/>
</dbReference>
<comment type="caution">
    <text evidence="10">The sequence shown here is derived from an EMBL/GenBank/DDBJ whole genome shotgun (WGS) entry which is preliminary data.</text>
</comment>
<dbReference type="InterPro" id="IPR036525">
    <property type="entry name" value="Tubulin/FtsZ_GTPase_sf"/>
</dbReference>
<evidence type="ECO:0000256" key="6">
    <source>
        <dbReference type="RuleBase" id="RU000631"/>
    </source>
</evidence>
<name>A0A5C4S324_CHLTI</name>
<feature type="binding site" evidence="4">
    <location>
        <position position="149"/>
    </location>
    <ligand>
        <name>GTP</name>
        <dbReference type="ChEBI" id="CHEBI:37565"/>
    </ligand>
</feature>
<keyword evidence="4" id="KW-0963">Cytoplasm</keyword>
<comment type="similarity">
    <text evidence="1 4 6">Belongs to the FtsZ family.</text>
</comment>
<dbReference type="OrthoDB" id="9813375at2"/>
<feature type="domain" description="Tubulin/FtsZ 2-layer sandwich" evidence="9">
    <location>
        <begin position="213"/>
        <end position="329"/>
    </location>
</feature>
<comment type="subcellular location">
    <subcellularLocation>
        <location evidence="4">Cytoplasm</location>
    </subcellularLocation>
    <text evidence="4">Assembles at midcell at the inner surface of the cytoplasmic membrane.</text>
</comment>
<dbReference type="PANTHER" id="PTHR30314:SF3">
    <property type="entry name" value="MITOCHONDRIAL DIVISION PROTEIN FSZA"/>
    <property type="match status" value="1"/>
</dbReference>